<dbReference type="EMBL" id="RQTK01000243">
    <property type="protein sequence ID" value="RUS83440.1"/>
    <property type="molecule type" value="Genomic_DNA"/>
</dbReference>
<dbReference type="PANTHER" id="PTHR16166:SF93">
    <property type="entry name" value="INTERMEMBRANE LIPID TRANSFER PROTEIN VPS13"/>
    <property type="match status" value="1"/>
</dbReference>
<reference evidence="5 6" key="1">
    <citation type="submission" date="2019-01" db="EMBL/GenBank/DDBJ databases">
        <title>A draft genome assembly of the solar-powered sea slug Elysia chlorotica.</title>
        <authorList>
            <person name="Cai H."/>
            <person name="Li Q."/>
            <person name="Fang X."/>
            <person name="Li J."/>
            <person name="Curtis N.E."/>
            <person name="Altenburger A."/>
            <person name="Shibata T."/>
            <person name="Feng M."/>
            <person name="Maeda T."/>
            <person name="Schwartz J.A."/>
            <person name="Shigenobu S."/>
            <person name="Lundholm N."/>
            <person name="Nishiyama T."/>
            <person name="Yang H."/>
            <person name="Hasebe M."/>
            <person name="Li S."/>
            <person name="Pierce S.K."/>
            <person name="Wang J."/>
        </authorList>
    </citation>
    <scope>NUCLEOTIDE SEQUENCE [LARGE SCALE GENOMIC DNA]</scope>
    <source>
        <strain evidence="5">EC2010</strain>
        <tissue evidence="5">Whole organism of an adult</tissue>
    </source>
</reference>
<evidence type="ECO:0000256" key="3">
    <source>
        <dbReference type="SAM" id="MobiDB-lite"/>
    </source>
</evidence>
<keyword evidence="2" id="KW-0813">Transport</keyword>
<gene>
    <name evidence="5" type="ORF">EGW08_008812</name>
</gene>
<dbReference type="AlphaFoldDB" id="A0A433TPI9"/>
<name>A0A433TPI9_ELYCH</name>
<feature type="non-terminal residue" evidence="5">
    <location>
        <position position="1"/>
    </location>
</feature>
<protein>
    <recommendedName>
        <fullName evidence="4">Chorein N-terminal domain-containing protein</fullName>
    </recommendedName>
</protein>
<evidence type="ECO:0000313" key="6">
    <source>
        <dbReference type="Proteomes" id="UP000271974"/>
    </source>
</evidence>
<dbReference type="OrthoDB" id="6154341at2759"/>
<feature type="non-terminal residue" evidence="5">
    <location>
        <position position="342"/>
    </location>
</feature>
<evidence type="ECO:0000259" key="4">
    <source>
        <dbReference type="Pfam" id="PF12624"/>
    </source>
</evidence>
<feature type="region of interest" description="Disordered" evidence="3">
    <location>
        <begin position="165"/>
        <end position="188"/>
    </location>
</feature>
<organism evidence="5 6">
    <name type="scientific">Elysia chlorotica</name>
    <name type="common">Eastern emerald elysia</name>
    <name type="synonym">Sea slug</name>
    <dbReference type="NCBI Taxonomy" id="188477"/>
    <lineage>
        <taxon>Eukaryota</taxon>
        <taxon>Metazoa</taxon>
        <taxon>Spiralia</taxon>
        <taxon>Lophotrochozoa</taxon>
        <taxon>Mollusca</taxon>
        <taxon>Gastropoda</taxon>
        <taxon>Heterobranchia</taxon>
        <taxon>Euthyneura</taxon>
        <taxon>Panpulmonata</taxon>
        <taxon>Sacoglossa</taxon>
        <taxon>Placobranchoidea</taxon>
        <taxon>Plakobranchidae</taxon>
        <taxon>Elysia</taxon>
    </lineage>
</organism>
<evidence type="ECO:0000256" key="1">
    <source>
        <dbReference type="ARBA" id="ARBA00006545"/>
    </source>
</evidence>
<feature type="compositionally biased region" description="Basic and acidic residues" evidence="3">
    <location>
        <begin position="169"/>
        <end position="178"/>
    </location>
</feature>
<dbReference type="InterPro" id="IPR026847">
    <property type="entry name" value="VPS13"/>
</dbReference>
<dbReference type="GO" id="GO:0006623">
    <property type="term" value="P:protein targeting to vacuole"/>
    <property type="evidence" value="ECO:0007669"/>
    <property type="project" value="TreeGrafter"/>
</dbReference>
<comment type="caution">
    <text evidence="5">The sequence shown here is derived from an EMBL/GenBank/DDBJ whole genome shotgun (WGS) entry which is preliminary data.</text>
</comment>
<keyword evidence="6" id="KW-1185">Reference proteome</keyword>
<feature type="domain" description="Chorein N-terminal" evidence="4">
    <location>
        <begin position="5"/>
        <end position="340"/>
    </location>
</feature>
<sequence length="342" mass="38983">PELTEFSIPKIFLTLVFDEIAVSLSKNQFDDVLEMLESLERMNLLAKYKKTRPEVDYSETRAWWQHAIAVVLEHQVQRRRNMWRWSNIRQHRDLVRQYRAAYVRKLDLGANKLSASDKAIIQKCEEKLDVFNISLCRNQAEVDVMKIGKKRKEEKESGGGWFGGWFGGGKDKKQKGNESETSELGSKFQEEFNNDEKKKLYKAIGYDENAKDPTFPVEFVAVRLVTKLNKLSVALVDSKLQDSQLLKLSLTEICASFGQRPAANAIRLDAKVERLRVNGVPRGEYVPKLVSSVAVTKDENASLLMVAVETNPQDGLCDSRIRVQSRPLEIIYDAITVNNLAT</sequence>
<evidence type="ECO:0000256" key="2">
    <source>
        <dbReference type="ARBA" id="ARBA00022448"/>
    </source>
</evidence>
<proteinExistence type="inferred from homology"/>
<dbReference type="STRING" id="188477.A0A433TPI9"/>
<dbReference type="PANTHER" id="PTHR16166">
    <property type="entry name" value="VACUOLAR PROTEIN SORTING-ASSOCIATED PROTEIN VPS13"/>
    <property type="match status" value="1"/>
</dbReference>
<comment type="similarity">
    <text evidence="1">Belongs to the VPS13 family.</text>
</comment>
<accession>A0A433TPI9</accession>
<evidence type="ECO:0000313" key="5">
    <source>
        <dbReference type="EMBL" id="RUS83440.1"/>
    </source>
</evidence>
<dbReference type="GO" id="GO:0045053">
    <property type="term" value="P:protein retention in Golgi apparatus"/>
    <property type="evidence" value="ECO:0007669"/>
    <property type="project" value="TreeGrafter"/>
</dbReference>
<dbReference type="InterPro" id="IPR026854">
    <property type="entry name" value="VPS13_N"/>
</dbReference>
<dbReference type="Pfam" id="PF12624">
    <property type="entry name" value="VPS13_N"/>
    <property type="match status" value="1"/>
</dbReference>
<dbReference type="Proteomes" id="UP000271974">
    <property type="component" value="Unassembled WGS sequence"/>
</dbReference>